<dbReference type="Proteomes" id="UP000000485">
    <property type="component" value="Chromosome"/>
</dbReference>
<gene>
    <name evidence="1" type="ordered locus">Celgi_1331</name>
</gene>
<dbReference type="STRING" id="593907.Celgi_1331"/>
<reference evidence="2" key="1">
    <citation type="submission" date="2011-04" db="EMBL/GenBank/DDBJ databases">
        <title>Complete sequence of Cellvibrio gilvus ATCC 13127.</title>
        <authorList>
            <person name="Lucas S."/>
            <person name="Han J."/>
            <person name="Lapidus A."/>
            <person name="Cheng J.-F."/>
            <person name="Goodwin L."/>
            <person name="Pitluck S."/>
            <person name="Peters L."/>
            <person name="Munk A."/>
            <person name="Detter J.C."/>
            <person name="Han C."/>
            <person name="Tapia R."/>
            <person name="Land M."/>
            <person name="Hauser L."/>
            <person name="Kyrpides N."/>
            <person name="Ivanova N."/>
            <person name="Ovchinnikova G."/>
            <person name="Pagani I."/>
            <person name="Mead D."/>
            <person name="Brumm P."/>
            <person name="Woyke T."/>
        </authorList>
    </citation>
    <scope>NUCLEOTIDE SEQUENCE [LARGE SCALE GENOMIC DNA]</scope>
    <source>
        <strain evidence="2">ATCC 13127 / NRRL B-14078</strain>
    </source>
</reference>
<accession>F8A2Z5</accession>
<organism evidence="1 2">
    <name type="scientific">Cellulomonas gilvus (strain ATCC 13127 / NRRL B-14078)</name>
    <name type="common">Cellvibrio gilvus</name>
    <dbReference type="NCBI Taxonomy" id="593907"/>
    <lineage>
        <taxon>Bacteria</taxon>
        <taxon>Bacillati</taxon>
        <taxon>Actinomycetota</taxon>
        <taxon>Actinomycetes</taxon>
        <taxon>Micrococcales</taxon>
        <taxon>Cellulomonadaceae</taxon>
        <taxon>Cellulomonas</taxon>
    </lineage>
</organism>
<sequence>MTAQVCQGGCGHPTPRADLVPVERVLLCRRCRSFPEHGRVTATEALLSQAAAVTPEETFTARQSLVATGGAMSVPLDRALLVAGDGTAGHGLLAGPPAFVDEGFWSIARRSRELASRDLDASDSPEARWAS</sequence>
<dbReference type="EMBL" id="CP002665">
    <property type="protein sequence ID" value="AEI11850.1"/>
    <property type="molecule type" value="Genomic_DNA"/>
</dbReference>
<dbReference type="RefSeq" id="WP_013883369.1">
    <property type="nucleotide sequence ID" value="NC_015671.1"/>
</dbReference>
<protein>
    <submittedName>
        <fullName evidence="1">Uncharacterized protein</fullName>
    </submittedName>
</protein>
<keyword evidence="2" id="KW-1185">Reference proteome</keyword>
<proteinExistence type="predicted"/>
<dbReference type="AlphaFoldDB" id="F8A2Z5"/>
<evidence type="ECO:0000313" key="1">
    <source>
        <dbReference type="EMBL" id="AEI11850.1"/>
    </source>
</evidence>
<dbReference type="HOGENOM" id="CLU_1923811_0_0_11"/>
<evidence type="ECO:0000313" key="2">
    <source>
        <dbReference type="Proteomes" id="UP000000485"/>
    </source>
</evidence>
<name>F8A2Z5_CELGA</name>
<dbReference type="KEGG" id="cga:Celgi_1331"/>